<dbReference type="AlphaFoldDB" id="A0A5B7D8J0"/>
<proteinExistence type="predicted"/>
<evidence type="ECO:0000313" key="1">
    <source>
        <dbReference type="EMBL" id="MPC17522.1"/>
    </source>
</evidence>
<dbReference type="EMBL" id="VSRR010000596">
    <property type="protein sequence ID" value="MPC17522.1"/>
    <property type="molecule type" value="Genomic_DNA"/>
</dbReference>
<accession>A0A5B7D8J0</accession>
<sequence length="95" mass="10954">MKWLTPRYHNHHHHHHHFYTIHHPLINNSSGMRKPHSEPSPSITQEHITTTPSLNTNSHEYIVNTIAPHAACCTVRYLMPQSLPLAAVCRHLDTC</sequence>
<evidence type="ECO:0000313" key="2">
    <source>
        <dbReference type="Proteomes" id="UP000324222"/>
    </source>
</evidence>
<name>A0A5B7D8J0_PORTR</name>
<gene>
    <name evidence="1" type="ORF">E2C01_010381</name>
</gene>
<reference evidence="1 2" key="1">
    <citation type="submission" date="2019-05" db="EMBL/GenBank/DDBJ databases">
        <title>Another draft genome of Portunus trituberculatus and its Hox gene families provides insights of decapod evolution.</title>
        <authorList>
            <person name="Jeong J.-H."/>
            <person name="Song I."/>
            <person name="Kim S."/>
            <person name="Choi T."/>
            <person name="Kim D."/>
            <person name="Ryu S."/>
            <person name="Kim W."/>
        </authorList>
    </citation>
    <scope>NUCLEOTIDE SEQUENCE [LARGE SCALE GENOMIC DNA]</scope>
    <source>
        <tissue evidence="1">Muscle</tissue>
    </source>
</reference>
<dbReference type="Proteomes" id="UP000324222">
    <property type="component" value="Unassembled WGS sequence"/>
</dbReference>
<comment type="caution">
    <text evidence="1">The sequence shown here is derived from an EMBL/GenBank/DDBJ whole genome shotgun (WGS) entry which is preliminary data.</text>
</comment>
<protein>
    <submittedName>
        <fullName evidence="1">Uncharacterized protein</fullName>
    </submittedName>
</protein>
<organism evidence="1 2">
    <name type="scientific">Portunus trituberculatus</name>
    <name type="common">Swimming crab</name>
    <name type="synonym">Neptunus trituberculatus</name>
    <dbReference type="NCBI Taxonomy" id="210409"/>
    <lineage>
        <taxon>Eukaryota</taxon>
        <taxon>Metazoa</taxon>
        <taxon>Ecdysozoa</taxon>
        <taxon>Arthropoda</taxon>
        <taxon>Crustacea</taxon>
        <taxon>Multicrustacea</taxon>
        <taxon>Malacostraca</taxon>
        <taxon>Eumalacostraca</taxon>
        <taxon>Eucarida</taxon>
        <taxon>Decapoda</taxon>
        <taxon>Pleocyemata</taxon>
        <taxon>Brachyura</taxon>
        <taxon>Eubrachyura</taxon>
        <taxon>Portunoidea</taxon>
        <taxon>Portunidae</taxon>
        <taxon>Portuninae</taxon>
        <taxon>Portunus</taxon>
    </lineage>
</organism>
<keyword evidence="2" id="KW-1185">Reference proteome</keyword>